<accession>A0A2S6GNY5</accession>
<dbReference type="SUPFAM" id="SSF53335">
    <property type="entry name" value="S-adenosyl-L-methionine-dependent methyltransferases"/>
    <property type="match status" value="1"/>
</dbReference>
<organism evidence="1 2">
    <name type="scientific">Actinokineospora auranticolor</name>
    <dbReference type="NCBI Taxonomy" id="155976"/>
    <lineage>
        <taxon>Bacteria</taxon>
        <taxon>Bacillati</taxon>
        <taxon>Actinomycetota</taxon>
        <taxon>Actinomycetes</taxon>
        <taxon>Pseudonocardiales</taxon>
        <taxon>Pseudonocardiaceae</taxon>
        <taxon>Actinokineospora</taxon>
    </lineage>
</organism>
<gene>
    <name evidence="1" type="ORF">CLV40_109281</name>
</gene>
<protein>
    <submittedName>
        <fullName evidence="1">Methyltransferase family protein</fullName>
    </submittedName>
</protein>
<dbReference type="GO" id="GO:0032259">
    <property type="term" value="P:methylation"/>
    <property type="evidence" value="ECO:0007669"/>
    <property type="project" value="UniProtKB-KW"/>
</dbReference>
<dbReference type="CDD" id="cd02440">
    <property type="entry name" value="AdoMet_MTases"/>
    <property type="match status" value="1"/>
</dbReference>
<dbReference type="AlphaFoldDB" id="A0A2S6GNY5"/>
<keyword evidence="1" id="KW-0489">Methyltransferase</keyword>
<dbReference type="Proteomes" id="UP000239203">
    <property type="component" value="Unassembled WGS sequence"/>
</dbReference>
<proteinExistence type="predicted"/>
<dbReference type="Gene3D" id="3.40.50.150">
    <property type="entry name" value="Vaccinia Virus protein VP39"/>
    <property type="match status" value="1"/>
</dbReference>
<keyword evidence="2" id="KW-1185">Reference proteome</keyword>
<dbReference type="Pfam" id="PF13489">
    <property type="entry name" value="Methyltransf_23"/>
    <property type="match status" value="1"/>
</dbReference>
<name>A0A2S6GNY5_9PSEU</name>
<comment type="caution">
    <text evidence="1">The sequence shown here is derived from an EMBL/GenBank/DDBJ whole genome shotgun (WGS) entry which is preliminary data.</text>
</comment>
<keyword evidence="1" id="KW-0808">Transferase</keyword>
<sequence length="181" mass="19781">MVANRDMNRERGLAAYRRELGIELPPAGSWLDLCCGTGRALLECASDARVTGVDLVAPPPHPRVEFHTASVLAWEPEEPYDLITCVHGLHYVGDKLAALTRIAAWLTPNGLFTANLDAASIEAPRPVRPLLRQAGFTYDSRRKRISLEGGRQVTFPLTYLGADDKAGPNYTGQPAVTSHYT</sequence>
<dbReference type="GO" id="GO:0008168">
    <property type="term" value="F:methyltransferase activity"/>
    <property type="evidence" value="ECO:0007669"/>
    <property type="project" value="UniProtKB-KW"/>
</dbReference>
<reference evidence="1 2" key="1">
    <citation type="submission" date="2018-02" db="EMBL/GenBank/DDBJ databases">
        <title>Genomic Encyclopedia of Archaeal and Bacterial Type Strains, Phase II (KMG-II): from individual species to whole genera.</title>
        <authorList>
            <person name="Goeker M."/>
        </authorList>
    </citation>
    <scope>NUCLEOTIDE SEQUENCE [LARGE SCALE GENOMIC DNA]</scope>
    <source>
        <strain evidence="1 2">YU 961-1</strain>
    </source>
</reference>
<dbReference type="InterPro" id="IPR029063">
    <property type="entry name" value="SAM-dependent_MTases_sf"/>
</dbReference>
<evidence type="ECO:0000313" key="1">
    <source>
        <dbReference type="EMBL" id="PPK66896.1"/>
    </source>
</evidence>
<dbReference type="EMBL" id="PTIX01000009">
    <property type="protein sequence ID" value="PPK66896.1"/>
    <property type="molecule type" value="Genomic_DNA"/>
</dbReference>
<evidence type="ECO:0000313" key="2">
    <source>
        <dbReference type="Proteomes" id="UP000239203"/>
    </source>
</evidence>